<dbReference type="InterPro" id="IPR016181">
    <property type="entry name" value="Acyl_CoA_acyltransferase"/>
</dbReference>
<dbReference type="Pfam" id="PF13302">
    <property type="entry name" value="Acetyltransf_3"/>
    <property type="match status" value="1"/>
</dbReference>
<dbReference type="FunFam" id="3.40.630.30:FF:000047">
    <property type="entry name" value="Acetyltransferase, GNAT family"/>
    <property type="match status" value="1"/>
</dbReference>
<keyword evidence="2" id="KW-0808">Transferase</keyword>
<dbReference type="HOGENOM" id="CLU_013985_1_2_1"/>
<reference evidence="2 3" key="1">
    <citation type="journal article" date="2014" name="Genome Announc.">
        <title>Draft genome sequence of Sclerotinia borealis, a psychrophilic plant pathogenic fungus.</title>
        <authorList>
            <person name="Mardanov A.V."/>
            <person name="Beletsky A.V."/>
            <person name="Kadnikov V.V."/>
            <person name="Ignatov A.N."/>
            <person name="Ravin N.V."/>
        </authorList>
    </citation>
    <scope>NUCLEOTIDE SEQUENCE [LARGE SCALE GENOMIC DNA]</scope>
    <source>
        <strain evidence="3">F-4157</strain>
    </source>
</reference>
<dbReference type="SUPFAM" id="SSF55729">
    <property type="entry name" value="Acyl-CoA N-acyltransferases (Nat)"/>
    <property type="match status" value="1"/>
</dbReference>
<dbReference type="Gene3D" id="3.40.630.30">
    <property type="match status" value="1"/>
</dbReference>
<dbReference type="PANTHER" id="PTHR43441">
    <property type="entry name" value="RIBOSOMAL-PROTEIN-SERINE ACETYLTRANSFERASE"/>
    <property type="match status" value="1"/>
</dbReference>
<evidence type="ECO:0000259" key="1">
    <source>
        <dbReference type="PROSITE" id="PS51186"/>
    </source>
</evidence>
<feature type="domain" description="N-acetyltransferase" evidence="1">
    <location>
        <begin position="43"/>
        <end position="200"/>
    </location>
</feature>
<name>W9CKI9_SCLBF</name>
<protein>
    <submittedName>
        <fullName evidence="2">Acetyltransferase</fullName>
    </submittedName>
</protein>
<dbReference type="OrthoDB" id="41238at2759"/>
<comment type="caution">
    <text evidence="2">The sequence shown here is derived from an EMBL/GenBank/DDBJ whole genome shotgun (WGS) entry which is preliminary data.</text>
</comment>
<accession>W9CKI9</accession>
<dbReference type="InterPro" id="IPR000182">
    <property type="entry name" value="GNAT_dom"/>
</dbReference>
<organism evidence="2 3">
    <name type="scientific">Sclerotinia borealis (strain F-4128)</name>
    <dbReference type="NCBI Taxonomy" id="1432307"/>
    <lineage>
        <taxon>Eukaryota</taxon>
        <taxon>Fungi</taxon>
        <taxon>Dikarya</taxon>
        <taxon>Ascomycota</taxon>
        <taxon>Pezizomycotina</taxon>
        <taxon>Leotiomycetes</taxon>
        <taxon>Helotiales</taxon>
        <taxon>Sclerotiniaceae</taxon>
        <taxon>Sclerotinia</taxon>
    </lineage>
</organism>
<proteinExistence type="predicted"/>
<gene>
    <name evidence="2" type="ORF">SBOR_3283</name>
</gene>
<dbReference type="InterPro" id="IPR051908">
    <property type="entry name" value="Ribosomal_N-acetyltransferase"/>
</dbReference>
<dbReference type="Proteomes" id="UP000019487">
    <property type="component" value="Unassembled WGS sequence"/>
</dbReference>
<evidence type="ECO:0000313" key="3">
    <source>
        <dbReference type="Proteomes" id="UP000019487"/>
    </source>
</evidence>
<dbReference type="EMBL" id="AYSA01000141">
    <property type="protein sequence ID" value="ESZ96351.1"/>
    <property type="molecule type" value="Genomic_DNA"/>
</dbReference>
<dbReference type="GO" id="GO:1990189">
    <property type="term" value="F:protein N-terminal-serine acetyltransferase activity"/>
    <property type="evidence" value="ECO:0007669"/>
    <property type="project" value="TreeGrafter"/>
</dbReference>
<sequence length="252" mass="28702">MSLPQVPPVSLYPADFETSSPIVSPNTPPFPSLIPLSHTTKRISLIPLSVEHIPDLWNHVGGAEKYMLYKYMPMGPFNTIEEFTTYIIWLTQPSEFGFVNWAIVLPTGKAVGIISLLNIVPAQRRVEVGHVLFSKGLQRTTEATEACYVLMDYVFRLGYERVEWKCNRENEGSKRAALRLGFVEEGVFRRHMVVRGRRRDSWGGSLILEEWGVVKEALVEWLGVRNFDGEGVQRKRVEEIREEVGKGKDVLN</sequence>
<dbReference type="PANTHER" id="PTHR43441:SF2">
    <property type="entry name" value="FAMILY ACETYLTRANSFERASE, PUTATIVE (AFU_ORTHOLOGUE AFUA_7G00850)-RELATED"/>
    <property type="match status" value="1"/>
</dbReference>
<dbReference type="PROSITE" id="PS51186">
    <property type="entry name" value="GNAT"/>
    <property type="match status" value="1"/>
</dbReference>
<keyword evidence="3" id="KW-1185">Reference proteome</keyword>
<evidence type="ECO:0000313" key="2">
    <source>
        <dbReference type="EMBL" id="ESZ96351.1"/>
    </source>
</evidence>
<dbReference type="GO" id="GO:0008999">
    <property type="term" value="F:protein-N-terminal-alanine acetyltransferase activity"/>
    <property type="evidence" value="ECO:0007669"/>
    <property type="project" value="TreeGrafter"/>
</dbReference>
<dbReference type="AlphaFoldDB" id="W9CKI9"/>